<evidence type="ECO:0000313" key="2">
    <source>
        <dbReference type="EMBL" id="TGO07880.1"/>
    </source>
</evidence>
<dbReference type="OrthoDB" id="3475506at2759"/>
<keyword evidence="3" id="KW-1185">Reference proteome</keyword>
<accession>A0A4Z1E932</accession>
<reference evidence="2 3" key="1">
    <citation type="submission" date="2017-12" db="EMBL/GenBank/DDBJ databases">
        <title>Comparative genomics of Botrytis spp.</title>
        <authorList>
            <person name="Valero-Jimenez C.A."/>
            <person name="Tapia P."/>
            <person name="Veloso J."/>
            <person name="Silva-Moreno E."/>
            <person name="Staats M."/>
            <person name="Valdes J.H."/>
            <person name="Van Kan J.A.L."/>
        </authorList>
    </citation>
    <scope>NUCLEOTIDE SEQUENCE [LARGE SCALE GENOMIC DNA]</scope>
    <source>
        <strain evidence="2 3">Bt9001</strain>
    </source>
</reference>
<dbReference type="EMBL" id="PQXH01000240">
    <property type="protein sequence ID" value="TGO07880.1"/>
    <property type="molecule type" value="Genomic_DNA"/>
</dbReference>
<evidence type="ECO:0000313" key="3">
    <source>
        <dbReference type="Proteomes" id="UP000297777"/>
    </source>
</evidence>
<dbReference type="AlphaFoldDB" id="A0A4Z1E932"/>
<dbReference type="PANTHER" id="PTHR35910">
    <property type="entry name" value="2EXR DOMAIN-CONTAINING PROTEIN"/>
    <property type="match status" value="1"/>
</dbReference>
<dbReference type="PANTHER" id="PTHR35910:SF1">
    <property type="entry name" value="2EXR DOMAIN-CONTAINING PROTEIN"/>
    <property type="match status" value="1"/>
</dbReference>
<organism evidence="2 3">
    <name type="scientific">Botrytis tulipae</name>
    <dbReference type="NCBI Taxonomy" id="87230"/>
    <lineage>
        <taxon>Eukaryota</taxon>
        <taxon>Fungi</taxon>
        <taxon>Dikarya</taxon>
        <taxon>Ascomycota</taxon>
        <taxon>Pezizomycotina</taxon>
        <taxon>Leotiomycetes</taxon>
        <taxon>Helotiales</taxon>
        <taxon>Sclerotiniaceae</taxon>
        <taxon>Botrytis</taxon>
    </lineage>
</organism>
<proteinExistence type="predicted"/>
<comment type="caution">
    <text evidence="2">The sequence shown here is derived from an EMBL/GenBank/DDBJ whole genome shotgun (WGS) entry which is preliminary data.</text>
</comment>
<feature type="domain" description="2EXR" evidence="1">
    <location>
        <begin position="21"/>
        <end position="124"/>
    </location>
</feature>
<dbReference type="Proteomes" id="UP000297777">
    <property type="component" value="Unassembled WGS sequence"/>
</dbReference>
<name>A0A4Z1E932_9HELO</name>
<dbReference type="Pfam" id="PF20150">
    <property type="entry name" value="2EXR"/>
    <property type="match status" value="1"/>
</dbReference>
<sequence>MADNILAKACSNAVSGTLDEFPLFSSLPVEIQCRIFKEAFPDPEIVYWDFGLGVEHRGEEGASIFFAKNKRHALLSFLLACKNSHAEVFRNYEKIEINFPTPMKFQSCNQSDRYRYLRKAVDTLSVSFLSFISLDMEGGSMTLNNITHLALNVDFDYPWDGVYMRVLAKFYISISIHCPALNTLYFIYDYGAGRGDWCTPEYHQLFDVSEGCVDLDWDFPRLKQSLNEQFRYSSNRRQNPDLHTVLEDLKDMDREFKQLSKNFDRFINTTENDMWDKPGKETLEYWENIRPTPVLMLRCQDHFQASPCSCKSEYPELYLRQNGIYLRVHKDRTPLHMYAGLRQIFDGEPW</sequence>
<dbReference type="InterPro" id="IPR045518">
    <property type="entry name" value="2EXR"/>
</dbReference>
<protein>
    <recommendedName>
        <fullName evidence="1">2EXR domain-containing protein</fullName>
    </recommendedName>
</protein>
<evidence type="ECO:0000259" key="1">
    <source>
        <dbReference type="Pfam" id="PF20150"/>
    </source>
</evidence>
<gene>
    <name evidence="2" type="ORF">BTUL_0240g00090</name>
</gene>